<evidence type="ECO:0000313" key="2">
    <source>
        <dbReference type="EMBL" id="KLO17261.1"/>
    </source>
</evidence>
<dbReference type="OrthoDB" id="3141012at2759"/>
<dbReference type="InParanoid" id="A0A0H2SJG4"/>
<evidence type="ECO:0000313" key="3">
    <source>
        <dbReference type="Proteomes" id="UP000053477"/>
    </source>
</evidence>
<feature type="compositionally biased region" description="Acidic residues" evidence="1">
    <location>
        <begin position="706"/>
        <end position="717"/>
    </location>
</feature>
<feature type="region of interest" description="Disordered" evidence="1">
    <location>
        <begin position="337"/>
        <end position="362"/>
    </location>
</feature>
<evidence type="ECO:0000256" key="1">
    <source>
        <dbReference type="SAM" id="MobiDB-lite"/>
    </source>
</evidence>
<dbReference type="AlphaFoldDB" id="A0A0H2SJG4"/>
<name>A0A0H2SJG4_9AGAM</name>
<accession>A0A0H2SJG4</accession>
<dbReference type="STRING" id="27342.A0A0H2SJG4"/>
<dbReference type="Proteomes" id="UP000053477">
    <property type="component" value="Unassembled WGS sequence"/>
</dbReference>
<dbReference type="EMBL" id="KQ085906">
    <property type="protein sequence ID" value="KLO17261.1"/>
    <property type="molecule type" value="Genomic_DNA"/>
</dbReference>
<proteinExistence type="predicted"/>
<organism evidence="2 3">
    <name type="scientific">Schizopora paradoxa</name>
    <dbReference type="NCBI Taxonomy" id="27342"/>
    <lineage>
        <taxon>Eukaryota</taxon>
        <taxon>Fungi</taxon>
        <taxon>Dikarya</taxon>
        <taxon>Basidiomycota</taxon>
        <taxon>Agaricomycotina</taxon>
        <taxon>Agaricomycetes</taxon>
        <taxon>Hymenochaetales</taxon>
        <taxon>Schizoporaceae</taxon>
        <taxon>Schizopora</taxon>
    </lineage>
</organism>
<protein>
    <submittedName>
        <fullName evidence="2">Uncharacterized protein</fullName>
    </submittedName>
</protein>
<reference evidence="2 3" key="1">
    <citation type="submission" date="2015-04" db="EMBL/GenBank/DDBJ databases">
        <title>Complete genome sequence of Schizopora paradoxa KUC8140, a cosmopolitan wood degrader in East Asia.</title>
        <authorList>
            <consortium name="DOE Joint Genome Institute"/>
            <person name="Min B."/>
            <person name="Park H."/>
            <person name="Jang Y."/>
            <person name="Kim J.-J."/>
            <person name="Kim K.H."/>
            <person name="Pangilinan J."/>
            <person name="Lipzen A."/>
            <person name="Riley R."/>
            <person name="Grigoriev I.V."/>
            <person name="Spatafora J.W."/>
            <person name="Choi I.-G."/>
        </authorList>
    </citation>
    <scope>NUCLEOTIDE SEQUENCE [LARGE SCALE GENOMIC DNA]</scope>
    <source>
        <strain evidence="2 3">KUC8140</strain>
    </source>
</reference>
<keyword evidence="3" id="KW-1185">Reference proteome</keyword>
<gene>
    <name evidence="2" type="ORF">SCHPADRAFT_925914</name>
</gene>
<sequence length="717" mass="79318">MPTVRYASGFKYRGENLSFRMKTVHNVLLGPQTDSTPINLSKSLPSSVDIVLPENLSISVSVIVGKAQWSNKIVKSSLIAQHLVQFFRKNASSLAISHVSDVYLDDDDGDTVKVSITPKYGVDDSLRVTPLASLQSIHITYRIKLDEESGIANPTFSLDTLNGLMNKFVTYQLIRRYPLIFGHKAERVHHEKQLFPSVARSLMTMSERSPNAYFQEQVRRHLKLLKKRLKAADHLARDDLRQQCGIEDDDLPPLTCTSRQGELEAEAILCLGIRQLYNLAIGTSSFKGQDVQEDEFNSNSLNDQEPVHEPIQTLSQQEPRHEAIEALLDIVNSSDGLDLHRSEEGESEWDQQDVEWPSLPSPPSSLPLEEHDIFVAHDLIEDGQTIACDDIIMPGVLEKSHARYSRPPSSLASLQLCDSDLDSSALHPEPGYSSGDSAFVCAQTGSFNGHSARLTCNPSDFEFTEDEDEPITSFASQGPRRDNGLLDFTSEEIAHATFSATKDDEFDEIGRVNCGLNGLPTDADAFPFERARRLTGHEAPSVSISATQDTISSDEVLGVAGGVRLLNDSLHSGCWPSQQPSMSPPPSEGYFKRTRGERVGLDLTHNDEDDFATFEWDLTATPGQSPASISFADSAGSYGALNDDVARRGQHCELDFNQRPSSIGCSPDRPEEVAWDAVEEEDEFRISDVDMEIGAGNESAPFEWSREEDELELELSC</sequence>
<feature type="region of interest" description="Disordered" evidence="1">
    <location>
        <begin position="695"/>
        <end position="717"/>
    </location>
</feature>